<feature type="region of interest" description="Disordered" evidence="1">
    <location>
        <begin position="325"/>
        <end position="349"/>
    </location>
</feature>
<feature type="compositionally biased region" description="Polar residues" evidence="1">
    <location>
        <begin position="157"/>
        <end position="166"/>
    </location>
</feature>
<protein>
    <submittedName>
        <fullName evidence="2">Uncharacterized protein</fullName>
    </submittedName>
</protein>
<keyword evidence="3" id="KW-1185">Reference proteome</keyword>
<gene>
    <name evidence="2" type="ORF">C7M84_008016</name>
</gene>
<feature type="region of interest" description="Disordered" evidence="1">
    <location>
        <begin position="1"/>
        <end position="90"/>
    </location>
</feature>
<dbReference type="AlphaFoldDB" id="A0A3R7M6T9"/>
<dbReference type="OrthoDB" id="6368324at2759"/>
<dbReference type="EMBL" id="QCYY01002018">
    <property type="protein sequence ID" value="ROT73568.1"/>
    <property type="molecule type" value="Genomic_DNA"/>
</dbReference>
<comment type="caution">
    <text evidence="2">The sequence shown here is derived from an EMBL/GenBank/DDBJ whole genome shotgun (WGS) entry which is preliminary data.</text>
</comment>
<feature type="region of interest" description="Disordered" evidence="1">
    <location>
        <begin position="543"/>
        <end position="572"/>
    </location>
</feature>
<accession>A0A3R7M6T9</accession>
<name>A0A3R7M6T9_PENVA</name>
<evidence type="ECO:0000313" key="2">
    <source>
        <dbReference type="EMBL" id="ROT73568.1"/>
    </source>
</evidence>
<reference evidence="2 3" key="2">
    <citation type="submission" date="2019-01" db="EMBL/GenBank/DDBJ databases">
        <title>The decoding of complex shrimp genome reveals the adaptation for benthos swimmer, frequently molting mechanism and breeding impact on genome.</title>
        <authorList>
            <person name="Sun Y."/>
            <person name="Gao Y."/>
            <person name="Yu Y."/>
        </authorList>
    </citation>
    <scope>NUCLEOTIDE SEQUENCE [LARGE SCALE GENOMIC DNA]</scope>
    <source>
        <tissue evidence="2">Muscle</tissue>
    </source>
</reference>
<feature type="compositionally biased region" description="Polar residues" evidence="1">
    <location>
        <begin position="14"/>
        <end position="36"/>
    </location>
</feature>
<feature type="region of interest" description="Disordered" evidence="1">
    <location>
        <begin position="449"/>
        <end position="492"/>
    </location>
</feature>
<dbReference type="Proteomes" id="UP000283509">
    <property type="component" value="Unassembled WGS sequence"/>
</dbReference>
<feature type="compositionally biased region" description="Polar residues" evidence="1">
    <location>
        <begin position="451"/>
        <end position="476"/>
    </location>
</feature>
<evidence type="ECO:0000313" key="3">
    <source>
        <dbReference type="Proteomes" id="UP000283509"/>
    </source>
</evidence>
<reference evidence="2 3" key="1">
    <citation type="submission" date="2018-04" db="EMBL/GenBank/DDBJ databases">
        <authorList>
            <person name="Zhang X."/>
            <person name="Yuan J."/>
            <person name="Li F."/>
            <person name="Xiang J."/>
        </authorList>
    </citation>
    <scope>NUCLEOTIDE SEQUENCE [LARGE SCALE GENOMIC DNA]</scope>
    <source>
        <tissue evidence="2">Muscle</tissue>
    </source>
</reference>
<evidence type="ECO:0000256" key="1">
    <source>
        <dbReference type="SAM" id="MobiDB-lite"/>
    </source>
</evidence>
<sequence>MVTPGFARHKRQRFLSTPVTTPVSMDTQTPSVSSADVSDPWQPRRDEAVGKGSPEVDILPSPDAAAVRRRTPRQLSKTASADLGDLLPPTKRLRLGPDFDPDIIQELLPLPTHCSARLSMTPLSTLKSSSASLDEAASIDRSQTCAAATVKAEKSPSNKASPQNPKRFQDKVDGKILAPSSDSASPSLKNNAMDFQARRNSHQIRELDANKSVKGSERILTRDAQGVGSHDSHIRIPKNGTESVDSKQQYSFLIDQLGPFSCVRKTLSFQTYNVSEPSGGSPHNVGSVVSSISFQDKLLGMPGAGEAPLQSDKKANLLSCQLLIPFDNNRKPSPTSRRPTTPSPMPSSGYQDVQTGTLLNILSPVASTSKSHAVTPKGKLIRPFPRESRSPICQAITPKGKLAEVFSPVPNSPGFPGYVPKQKLMTPGLPGPSECRARTPKGILAQIKSPVPSSSYQNVTPKRLSIPTSSSESGSLRNPLVREPEDESVQEMPPLCGSDHKAVTPDANFVMLHIQAPRKLSIQVSRRRTPTCKRSLAREFAEMDTGNPFITPPRSPVRPEYYLPEMESDSDE</sequence>
<proteinExistence type="predicted"/>
<feature type="region of interest" description="Disordered" evidence="1">
    <location>
        <begin position="149"/>
        <end position="171"/>
    </location>
</feature>
<organism evidence="2 3">
    <name type="scientific">Penaeus vannamei</name>
    <name type="common">Whiteleg shrimp</name>
    <name type="synonym">Litopenaeus vannamei</name>
    <dbReference type="NCBI Taxonomy" id="6689"/>
    <lineage>
        <taxon>Eukaryota</taxon>
        <taxon>Metazoa</taxon>
        <taxon>Ecdysozoa</taxon>
        <taxon>Arthropoda</taxon>
        <taxon>Crustacea</taxon>
        <taxon>Multicrustacea</taxon>
        <taxon>Malacostraca</taxon>
        <taxon>Eumalacostraca</taxon>
        <taxon>Eucarida</taxon>
        <taxon>Decapoda</taxon>
        <taxon>Dendrobranchiata</taxon>
        <taxon>Penaeoidea</taxon>
        <taxon>Penaeidae</taxon>
        <taxon>Penaeus</taxon>
    </lineage>
</organism>